<evidence type="ECO:0000256" key="5">
    <source>
        <dbReference type="ARBA" id="ARBA00023295"/>
    </source>
</evidence>
<dbReference type="SMART" id="SM00812">
    <property type="entry name" value="Alpha_L_fucos"/>
    <property type="match status" value="1"/>
</dbReference>
<evidence type="ECO:0000313" key="8">
    <source>
        <dbReference type="Proteomes" id="UP000190657"/>
    </source>
</evidence>
<feature type="domain" description="Glycoside hydrolase family 29 N-terminal" evidence="6">
    <location>
        <begin position="64"/>
        <end position="351"/>
    </location>
</feature>
<dbReference type="STRING" id="290054.SAMN02745114_00870"/>
<dbReference type="SUPFAM" id="SSF51445">
    <property type="entry name" value="(Trans)glycosidases"/>
    <property type="match status" value="1"/>
</dbReference>
<evidence type="ECO:0000313" key="7">
    <source>
        <dbReference type="EMBL" id="SJZ53608.1"/>
    </source>
</evidence>
<keyword evidence="5" id="KW-0326">Glycosidase</keyword>
<dbReference type="GO" id="GO:0016139">
    <property type="term" value="P:glycoside catabolic process"/>
    <property type="evidence" value="ECO:0007669"/>
    <property type="project" value="TreeGrafter"/>
</dbReference>
<dbReference type="EMBL" id="FUWW01000008">
    <property type="protein sequence ID" value="SJZ53608.1"/>
    <property type="molecule type" value="Genomic_DNA"/>
</dbReference>
<dbReference type="PANTHER" id="PTHR10030">
    <property type="entry name" value="ALPHA-L-FUCOSIDASE"/>
    <property type="match status" value="1"/>
</dbReference>
<accession>A0A1T4LGA2</accession>
<evidence type="ECO:0000259" key="6">
    <source>
        <dbReference type="Pfam" id="PF01120"/>
    </source>
</evidence>
<dbReference type="Gene3D" id="3.20.20.80">
    <property type="entry name" value="Glycosidases"/>
    <property type="match status" value="1"/>
</dbReference>
<protein>
    <recommendedName>
        <fullName evidence="2">alpha-L-fucosidase</fullName>
        <ecNumber evidence="2">3.2.1.51</ecNumber>
    </recommendedName>
</protein>
<evidence type="ECO:0000256" key="1">
    <source>
        <dbReference type="ARBA" id="ARBA00007951"/>
    </source>
</evidence>
<dbReference type="InterPro" id="IPR017853">
    <property type="entry name" value="GH"/>
</dbReference>
<dbReference type="Pfam" id="PF01120">
    <property type="entry name" value="Alpha_L_fucos"/>
    <property type="match status" value="1"/>
</dbReference>
<keyword evidence="8" id="KW-1185">Reference proteome</keyword>
<reference evidence="7 8" key="1">
    <citation type="submission" date="2017-02" db="EMBL/GenBank/DDBJ databases">
        <authorList>
            <person name="Peterson S.W."/>
        </authorList>
    </citation>
    <scope>NUCLEOTIDE SEQUENCE [LARGE SCALE GENOMIC DNA]</scope>
    <source>
        <strain evidence="7 8">ATCC 51222</strain>
    </source>
</reference>
<evidence type="ECO:0000256" key="4">
    <source>
        <dbReference type="ARBA" id="ARBA00022801"/>
    </source>
</evidence>
<gene>
    <name evidence="7" type="ORF">SAMN02745114_00870</name>
</gene>
<keyword evidence="3" id="KW-0732">Signal</keyword>
<dbReference type="AlphaFoldDB" id="A0A1T4LGA2"/>
<comment type="similarity">
    <text evidence="1">Belongs to the glycosyl hydrolase 29 family.</text>
</comment>
<name>A0A1T4LGA2_9FIRM</name>
<dbReference type="EC" id="3.2.1.51" evidence="2"/>
<dbReference type="GO" id="GO:0005764">
    <property type="term" value="C:lysosome"/>
    <property type="evidence" value="ECO:0007669"/>
    <property type="project" value="TreeGrafter"/>
</dbReference>
<organism evidence="7 8">
    <name type="scientific">Eubacterium coprostanoligenes</name>
    <dbReference type="NCBI Taxonomy" id="290054"/>
    <lineage>
        <taxon>Bacteria</taxon>
        <taxon>Bacillati</taxon>
        <taxon>Bacillota</taxon>
        <taxon>Clostridia</taxon>
        <taxon>Eubacteriales</taxon>
        <taxon>Eubacteriaceae</taxon>
        <taxon>Eubacterium</taxon>
    </lineage>
</organism>
<proteinExistence type="inferred from homology"/>
<dbReference type="RefSeq" id="WP_078768362.1">
    <property type="nucleotide sequence ID" value="NZ_FUWW01000008.1"/>
</dbReference>
<sequence length="459" mass="52268">MNMKLDRNWTTDNNGAPLNDAEVQRYISVVPTPSQQRLQDKPFYAFFHFGMNTANDREWGCGSEVVSDFDITKIKPEQWVKTVKAAGMTGVILTCKHHDGFCLWNTGTTDFNVMNSPMGKDIVKAVSDECHKQGIEFGVYLSPWDMHEPTYGTEQYNDYFIRQLTELCGNYGELFEVWFDGAKGANAKAFTYDWQRYYKLIRTMQPNANIAICGEDIRWVGNEAGKARKNEYSVVPASLKHCEAIEKNSQNAEGDAARLQKVDTMDEDLGSRNILKNNANLSWYPAEVDVSIRKGWFYHKKDDRTVKSARRLFKIYLTSVGNNCTLLLNIPPTDKGVICAKDVRNLKALGKKINDITAYPVLEQNIGELKADQGYLEFNFDSEKKLKYFVISEDLAYSQRIEKFDLYIKKPNGSYKRAYQGTIVGAKKIVKLNKKATGAVLVIRQSRSTPHIKSVGFYE</sequence>
<dbReference type="Gene3D" id="2.60.120.260">
    <property type="entry name" value="Galactose-binding domain-like"/>
    <property type="match status" value="1"/>
</dbReference>
<keyword evidence="4" id="KW-0378">Hydrolase</keyword>
<dbReference type="GO" id="GO:0004560">
    <property type="term" value="F:alpha-L-fucosidase activity"/>
    <property type="evidence" value="ECO:0007669"/>
    <property type="project" value="InterPro"/>
</dbReference>
<evidence type="ECO:0000256" key="2">
    <source>
        <dbReference type="ARBA" id="ARBA00012662"/>
    </source>
</evidence>
<dbReference type="InterPro" id="IPR057739">
    <property type="entry name" value="Glyco_hydro_29_N"/>
</dbReference>
<dbReference type="GO" id="GO:0006004">
    <property type="term" value="P:fucose metabolic process"/>
    <property type="evidence" value="ECO:0007669"/>
    <property type="project" value="TreeGrafter"/>
</dbReference>
<dbReference type="PANTHER" id="PTHR10030:SF37">
    <property type="entry name" value="ALPHA-L-FUCOSIDASE-RELATED"/>
    <property type="match status" value="1"/>
</dbReference>
<evidence type="ECO:0000256" key="3">
    <source>
        <dbReference type="ARBA" id="ARBA00022729"/>
    </source>
</evidence>
<dbReference type="InterPro" id="IPR000933">
    <property type="entry name" value="Glyco_hydro_29"/>
</dbReference>
<dbReference type="OrthoDB" id="107551at2"/>
<dbReference type="Proteomes" id="UP000190657">
    <property type="component" value="Unassembled WGS sequence"/>
</dbReference>